<evidence type="ECO:0000256" key="4">
    <source>
        <dbReference type="ARBA" id="ARBA00022801"/>
    </source>
</evidence>
<dbReference type="AlphaFoldDB" id="A0A1W6SNV0"/>
<organism evidence="11 12">
    <name type="scientific">Nitrosospira lacus</name>
    <dbReference type="NCBI Taxonomy" id="1288494"/>
    <lineage>
        <taxon>Bacteria</taxon>
        <taxon>Pseudomonadati</taxon>
        <taxon>Pseudomonadota</taxon>
        <taxon>Betaproteobacteria</taxon>
        <taxon>Nitrosomonadales</taxon>
        <taxon>Nitrosomonadaceae</taxon>
        <taxon>Nitrosospira</taxon>
    </lineage>
</organism>
<dbReference type="SUPFAM" id="SSF52172">
    <property type="entry name" value="CheY-like"/>
    <property type="match status" value="1"/>
</dbReference>
<gene>
    <name evidence="6" type="primary">cheB</name>
    <name evidence="11" type="ORF">EBAPG3_006735</name>
</gene>
<dbReference type="RefSeq" id="WP_004178932.1">
    <property type="nucleotide sequence ID" value="NZ_CP021106.3"/>
</dbReference>
<dbReference type="Pfam" id="PF01339">
    <property type="entry name" value="CheB_methylest"/>
    <property type="match status" value="1"/>
</dbReference>
<evidence type="ECO:0000259" key="10">
    <source>
        <dbReference type="PROSITE" id="PS50122"/>
    </source>
</evidence>
<evidence type="ECO:0000313" key="12">
    <source>
        <dbReference type="Proteomes" id="UP000012179"/>
    </source>
</evidence>
<name>A0A1W6SNV0_9PROT</name>
<accession>A0A1W6SNV0</accession>
<comment type="catalytic activity">
    <reaction evidence="6">
        <text>L-glutaminyl-[protein] + H2O = L-glutamyl-[protein] + NH4(+)</text>
        <dbReference type="Rhea" id="RHEA:16441"/>
        <dbReference type="Rhea" id="RHEA-COMP:10207"/>
        <dbReference type="Rhea" id="RHEA-COMP:10208"/>
        <dbReference type="ChEBI" id="CHEBI:15377"/>
        <dbReference type="ChEBI" id="CHEBI:28938"/>
        <dbReference type="ChEBI" id="CHEBI:29973"/>
        <dbReference type="ChEBI" id="CHEBI:30011"/>
        <dbReference type="EC" id="3.5.1.44"/>
    </reaction>
</comment>
<dbReference type="eggNOG" id="COG2201">
    <property type="taxonomic scope" value="Bacteria"/>
</dbReference>
<comment type="PTM">
    <text evidence="6">Phosphorylated by CheA. Phosphorylation of the N-terminal regulatory domain activates the methylesterase activity.</text>
</comment>
<keyword evidence="2 6" id="KW-0145">Chemotaxis</keyword>
<dbReference type="SUPFAM" id="SSF52738">
    <property type="entry name" value="Methylesterase CheB, C-terminal domain"/>
    <property type="match status" value="1"/>
</dbReference>
<dbReference type="NCBIfam" id="NF001965">
    <property type="entry name" value="PRK00742.1"/>
    <property type="match status" value="1"/>
</dbReference>
<dbReference type="CDD" id="cd16432">
    <property type="entry name" value="CheB_Rec"/>
    <property type="match status" value="1"/>
</dbReference>
<evidence type="ECO:0000256" key="3">
    <source>
        <dbReference type="ARBA" id="ARBA00022553"/>
    </source>
</evidence>
<feature type="domain" description="CheB-type methylesterase" evidence="10">
    <location>
        <begin position="158"/>
        <end position="348"/>
    </location>
</feature>
<dbReference type="KEGG" id="nlc:EBAPG3_006735"/>
<dbReference type="InterPro" id="IPR001789">
    <property type="entry name" value="Sig_transdc_resp-reg_receiver"/>
</dbReference>
<feature type="active site" evidence="6 7">
    <location>
        <position position="170"/>
    </location>
</feature>
<comment type="subcellular location">
    <subcellularLocation>
        <location evidence="6">Cytoplasm</location>
    </subcellularLocation>
</comment>
<evidence type="ECO:0000256" key="8">
    <source>
        <dbReference type="PROSITE-ProRule" id="PRU00169"/>
    </source>
</evidence>
<keyword evidence="3 6" id="KW-0597">Phosphoprotein</keyword>
<comment type="domain">
    <text evidence="6">Contains a C-terminal catalytic domain, and an N-terminal region which modulates catalytic activity.</text>
</comment>
<feature type="active site" evidence="6 7">
    <location>
        <position position="290"/>
    </location>
</feature>
<dbReference type="GO" id="GO:0008984">
    <property type="term" value="F:protein-glutamate methylesterase activity"/>
    <property type="evidence" value="ECO:0007669"/>
    <property type="project" value="UniProtKB-UniRule"/>
</dbReference>
<comment type="catalytic activity">
    <reaction evidence="5 6">
        <text>[protein]-L-glutamate 5-O-methyl ester + H2O = L-glutamyl-[protein] + methanol + H(+)</text>
        <dbReference type="Rhea" id="RHEA:23236"/>
        <dbReference type="Rhea" id="RHEA-COMP:10208"/>
        <dbReference type="Rhea" id="RHEA-COMP:10311"/>
        <dbReference type="ChEBI" id="CHEBI:15377"/>
        <dbReference type="ChEBI" id="CHEBI:15378"/>
        <dbReference type="ChEBI" id="CHEBI:17790"/>
        <dbReference type="ChEBI" id="CHEBI:29973"/>
        <dbReference type="ChEBI" id="CHEBI:82795"/>
        <dbReference type="EC" id="3.1.1.61"/>
    </reaction>
</comment>
<evidence type="ECO:0000256" key="6">
    <source>
        <dbReference type="HAMAP-Rule" id="MF_00099"/>
    </source>
</evidence>
<dbReference type="EC" id="3.1.1.61" evidence="6"/>
<evidence type="ECO:0000256" key="2">
    <source>
        <dbReference type="ARBA" id="ARBA00022500"/>
    </source>
</evidence>
<dbReference type="Proteomes" id="UP000012179">
    <property type="component" value="Chromosome"/>
</dbReference>
<dbReference type="PROSITE" id="PS50122">
    <property type="entry name" value="CHEB"/>
    <property type="match status" value="1"/>
</dbReference>
<reference evidence="11 12" key="1">
    <citation type="journal article" date="2015" name="Int. J. Syst. Evol. Microbiol.">
        <title>Nitrosospira lacus sp. nov., a psychrotolerant, ammonia-oxidizing bacterium from sandy lake sediment.</title>
        <authorList>
            <person name="Urakawa H."/>
            <person name="Garcia J.C."/>
            <person name="Nielsen J.L."/>
            <person name="Le V.Q."/>
            <person name="Kozlowski J.A."/>
            <person name="Stein L.Y."/>
            <person name="Lim C.K."/>
            <person name="Pommerening-Roser A."/>
            <person name="Martens-Habbena W."/>
            <person name="Stahl D.A."/>
            <person name="Klotz M.G."/>
        </authorList>
    </citation>
    <scope>NUCLEOTIDE SEQUENCE [LARGE SCALE GENOMIC DNA]</scope>
    <source>
        <strain evidence="11 12">APG3</strain>
    </source>
</reference>
<dbReference type="Gene3D" id="3.40.50.2300">
    <property type="match status" value="1"/>
</dbReference>
<comment type="similarity">
    <text evidence="6">Belongs to the CheB family.</text>
</comment>
<dbReference type="GO" id="GO:0000156">
    <property type="term" value="F:phosphorelay response regulator activity"/>
    <property type="evidence" value="ECO:0007669"/>
    <property type="project" value="InterPro"/>
</dbReference>
<protein>
    <recommendedName>
        <fullName evidence="6">Protein-glutamate methylesterase/protein-glutamine glutaminase</fullName>
        <ecNumber evidence="6">3.1.1.61</ecNumber>
        <ecNumber evidence="6">3.5.1.44</ecNumber>
    </recommendedName>
</protein>
<dbReference type="InterPro" id="IPR035909">
    <property type="entry name" value="CheB_C"/>
</dbReference>
<dbReference type="SMART" id="SM00448">
    <property type="entry name" value="REC"/>
    <property type="match status" value="1"/>
</dbReference>
<dbReference type="NCBIfam" id="NF009206">
    <property type="entry name" value="PRK12555.1"/>
    <property type="match status" value="1"/>
</dbReference>
<proteinExistence type="inferred from homology"/>
<evidence type="ECO:0000313" key="11">
    <source>
        <dbReference type="EMBL" id="ARO87490.1"/>
    </source>
</evidence>
<keyword evidence="12" id="KW-1185">Reference proteome</keyword>
<evidence type="ECO:0000256" key="7">
    <source>
        <dbReference type="PROSITE-ProRule" id="PRU00050"/>
    </source>
</evidence>
<dbReference type="EC" id="3.5.1.44" evidence="6"/>
<dbReference type="GO" id="GO:0006935">
    <property type="term" value="P:chemotaxis"/>
    <property type="evidence" value="ECO:0007669"/>
    <property type="project" value="UniProtKB-UniRule"/>
</dbReference>
<evidence type="ECO:0000256" key="1">
    <source>
        <dbReference type="ARBA" id="ARBA00022490"/>
    </source>
</evidence>
<keyword evidence="4 6" id="KW-0378">Hydrolase</keyword>
<evidence type="ECO:0000256" key="5">
    <source>
        <dbReference type="ARBA" id="ARBA00048267"/>
    </source>
</evidence>
<dbReference type="InterPro" id="IPR011006">
    <property type="entry name" value="CheY-like_superfamily"/>
</dbReference>
<dbReference type="CDD" id="cd17541">
    <property type="entry name" value="REC_CheB-like"/>
    <property type="match status" value="1"/>
</dbReference>
<feature type="active site" evidence="6 7">
    <location>
        <position position="197"/>
    </location>
</feature>
<dbReference type="HAMAP" id="MF_00099">
    <property type="entry name" value="CheB_chemtxs"/>
    <property type="match status" value="1"/>
</dbReference>
<dbReference type="Pfam" id="PF00072">
    <property type="entry name" value="Response_reg"/>
    <property type="match status" value="1"/>
</dbReference>
<feature type="modified residue" description="4-aspartylphosphate" evidence="6 8">
    <location>
        <position position="54"/>
    </location>
</feature>
<keyword evidence="1 6" id="KW-0963">Cytoplasm</keyword>
<dbReference type="PROSITE" id="PS50110">
    <property type="entry name" value="RESPONSE_REGULATORY"/>
    <property type="match status" value="1"/>
</dbReference>
<comment type="function">
    <text evidence="6">Involved in chemotaxis. Part of a chemotaxis signal transduction system that modulates chemotaxis in response to various stimuli. Catalyzes the demethylation of specific methylglutamate residues introduced into the chemoreceptors (methyl-accepting chemotaxis proteins or MCP) by CheR. Also mediates the irreversible deamidation of specific glutamine residues to glutamic acid.</text>
</comment>
<dbReference type="GO" id="GO:0005737">
    <property type="term" value="C:cytoplasm"/>
    <property type="evidence" value="ECO:0007669"/>
    <property type="project" value="UniProtKB-SubCell"/>
</dbReference>
<dbReference type="InterPro" id="IPR008248">
    <property type="entry name" value="CheB-like"/>
</dbReference>
<dbReference type="GO" id="GO:0050568">
    <property type="term" value="F:protein-glutamine glutaminase activity"/>
    <property type="evidence" value="ECO:0007669"/>
    <property type="project" value="UniProtKB-UniRule"/>
</dbReference>
<dbReference type="InterPro" id="IPR000673">
    <property type="entry name" value="Sig_transdc_resp-reg_Me-estase"/>
</dbReference>
<dbReference type="Gene3D" id="3.40.50.180">
    <property type="entry name" value="Methylesterase CheB, C-terminal domain"/>
    <property type="match status" value="1"/>
</dbReference>
<evidence type="ECO:0000259" key="9">
    <source>
        <dbReference type="PROSITE" id="PS50110"/>
    </source>
</evidence>
<feature type="domain" description="Response regulatory" evidence="9">
    <location>
        <begin position="3"/>
        <end position="121"/>
    </location>
</feature>
<dbReference type="OrthoDB" id="9793421at2"/>
<dbReference type="PANTHER" id="PTHR42872:SF6">
    <property type="entry name" value="PROTEIN-GLUTAMATE METHYLESTERASE_PROTEIN-GLUTAMINE GLUTAMINASE"/>
    <property type="match status" value="1"/>
</dbReference>
<dbReference type="EMBL" id="CP021106">
    <property type="protein sequence ID" value="ARO87490.1"/>
    <property type="molecule type" value="Genomic_DNA"/>
</dbReference>
<dbReference type="PANTHER" id="PTHR42872">
    <property type="entry name" value="PROTEIN-GLUTAMATE METHYLESTERASE/PROTEIN-GLUTAMINE GLUTAMINASE"/>
    <property type="match status" value="1"/>
</dbReference>
<sequence>MINVLVVEDSSLVREFLIYILSADPDIAIVATAGDGEEALAAVRRHRPDVIIMDFHMPKLNGLEATRRIMETNPTPIVMVSGSDDSGEALTTFDAMEAGALAVLHRPVGIGHPDHKAAALNMIQTIKLMSEVKVIRRWPQMRKAAPLSPPAHMGLVRESAQIQIVAIGASTGGPPALETILRALPKNFPVPVLIVQHISTGFVGGLAEWLSRSSGLAVHVATHGELPLSGHVYIAPDEYQMKVERGGRIVLTKDEPEHGLRPSVSYLFRAVAEVYGCDAIAGLLTGMGRDGARELRLLKEKGAITFAQDKDSSVVHGMPGEAIKLDAAMLVLPLGKIAAVLLNLVNHQGKIERDHDIQNI</sequence>
<dbReference type="PIRSF" id="PIRSF000876">
    <property type="entry name" value="RR_chemtxs_CheB"/>
    <property type="match status" value="1"/>
</dbReference>